<organism evidence="8 10">
    <name type="scientific">Selenomonas ruminantium</name>
    <dbReference type="NCBI Taxonomy" id="971"/>
    <lineage>
        <taxon>Bacteria</taxon>
        <taxon>Bacillati</taxon>
        <taxon>Bacillota</taxon>
        <taxon>Negativicutes</taxon>
        <taxon>Selenomonadales</taxon>
        <taxon>Selenomonadaceae</taxon>
        <taxon>Selenomonas</taxon>
    </lineage>
</organism>
<evidence type="ECO:0000259" key="6">
    <source>
        <dbReference type="Pfam" id="PF01266"/>
    </source>
</evidence>
<dbReference type="NCBIfam" id="TIGR03377">
    <property type="entry name" value="glycerol3P_GlpA"/>
    <property type="match status" value="1"/>
</dbReference>
<dbReference type="Proteomes" id="UP000183843">
    <property type="component" value="Unassembled WGS sequence"/>
</dbReference>
<dbReference type="CDD" id="cd19946">
    <property type="entry name" value="GlpA-like_Fer2_BFD-like"/>
    <property type="match status" value="1"/>
</dbReference>
<evidence type="ECO:0000256" key="5">
    <source>
        <dbReference type="ARBA" id="ARBA00023002"/>
    </source>
</evidence>
<dbReference type="PROSITE" id="PS00978">
    <property type="entry name" value="FAD_G3PDH_2"/>
    <property type="match status" value="1"/>
</dbReference>
<dbReference type="Pfam" id="PF01266">
    <property type="entry name" value="DAO"/>
    <property type="match status" value="1"/>
</dbReference>
<dbReference type="AlphaFoldDB" id="A0A1I0XW31"/>
<comment type="similarity">
    <text evidence="2">Belongs to the FAD-dependent glycerol-3-phosphate dehydrogenase family.</text>
</comment>
<dbReference type="GO" id="GO:0004368">
    <property type="term" value="F:glycerol-3-phosphate dehydrogenase (quinone) activity"/>
    <property type="evidence" value="ECO:0007669"/>
    <property type="project" value="InterPro"/>
</dbReference>
<dbReference type="GO" id="GO:0005886">
    <property type="term" value="C:plasma membrane"/>
    <property type="evidence" value="ECO:0007669"/>
    <property type="project" value="InterPro"/>
</dbReference>
<evidence type="ECO:0000313" key="7">
    <source>
        <dbReference type="EMBL" id="SEA25475.1"/>
    </source>
</evidence>
<keyword evidence="4" id="KW-0274">FAD</keyword>
<proteinExistence type="inferred from homology"/>
<dbReference type="PRINTS" id="PR01001">
    <property type="entry name" value="FADG3PDH"/>
</dbReference>
<dbReference type="EMBL" id="FOJX01000007">
    <property type="protein sequence ID" value="SFB04520.1"/>
    <property type="molecule type" value="Genomic_DNA"/>
</dbReference>
<reference evidence="9 10" key="1">
    <citation type="submission" date="2016-10" db="EMBL/GenBank/DDBJ databases">
        <authorList>
            <person name="de Groot N.N."/>
        </authorList>
    </citation>
    <scope>NUCLEOTIDE SEQUENCE [LARGE SCALE GENOMIC DNA]</scope>
    <source>
        <strain evidence="7 9">DSM 2872</strain>
        <strain evidence="8 10">L14</strain>
    </source>
</reference>
<dbReference type="GO" id="GO:0010181">
    <property type="term" value="F:FMN binding"/>
    <property type="evidence" value="ECO:0007669"/>
    <property type="project" value="InterPro"/>
</dbReference>
<evidence type="ECO:0000313" key="9">
    <source>
        <dbReference type="Proteomes" id="UP000183469"/>
    </source>
</evidence>
<comment type="cofactor">
    <cofactor evidence="1">
        <name>FAD</name>
        <dbReference type="ChEBI" id="CHEBI:57692"/>
    </cofactor>
</comment>
<protein>
    <submittedName>
        <fullName evidence="8">Glycerol 3-phosphate dehydrogenase (Quinone) subunit A</fullName>
    </submittedName>
    <submittedName>
        <fullName evidence="7">Glycerol-3-phosphate dehydrogenase</fullName>
    </submittedName>
</protein>
<dbReference type="UniPathway" id="UPA00618">
    <property type="reaction ID" value="UER00673"/>
</dbReference>
<dbReference type="PANTHER" id="PTHR11985">
    <property type="entry name" value="GLYCEROL-3-PHOSPHATE DEHYDROGENASE"/>
    <property type="match status" value="1"/>
</dbReference>
<dbReference type="SUPFAM" id="SSF51905">
    <property type="entry name" value="FAD/NAD(P)-binding domain"/>
    <property type="match status" value="1"/>
</dbReference>
<dbReference type="GO" id="GO:0050660">
    <property type="term" value="F:flavin adenine dinucleotide binding"/>
    <property type="evidence" value="ECO:0007669"/>
    <property type="project" value="InterPro"/>
</dbReference>
<dbReference type="GO" id="GO:0019563">
    <property type="term" value="P:glycerol catabolic process"/>
    <property type="evidence" value="ECO:0007669"/>
    <property type="project" value="UniProtKB-UniPathway"/>
</dbReference>
<feature type="domain" description="FAD dependent oxidoreductase" evidence="6">
    <location>
        <begin position="17"/>
        <end position="342"/>
    </location>
</feature>
<dbReference type="Gene3D" id="3.50.50.60">
    <property type="entry name" value="FAD/NAD(P)-binding domain"/>
    <property type="match status" value="3"/>
</dbReference>
<gene>
    <name evidence="8" type="ORF">SAMN05216587_107143</name>
    <name evidence="7" type="ORF">SAMN05660648_02524</name>
</gene>
<evidence type="ECO:0000256" key="1">
    <source>
        <dbReference type="ARBA" id="ARBA00001974"/>
    </source>
</evidence>
<dbReference type="InterPro" id="IPR000447">
    <property type="entry name" value="G3P_DH_FAD-dep"/>
</dbReference>
<evidence type="ECO:0000313" key="10">
    <source>
        <dbReference type="Proteomes" id="UP000183843"/>
    </source>
</evidence>
<evidence type="ECO:0000256" key="2">
    <source>
        <dbReference type="ARBA" id="ARBA00007330"/>
    </source>
</evidence>
<dbReference type="InterPro" id="IPR006076">
    <property type="entry name" value="FAD-dep_OxRdtase"/>
</dbReference>
<dbReference type="InterPro" id="IPR036188">
    <property type="entry name" value="FAD/NAD-bd_sf"/>
</dbReference>
<evidence type="ECO:0000256" key="3">
    <source>
        <dbReference type="ARBA" id="ARBA00022630"/>
    </source>
</evidence>
<dbReference type="InterPro" id="IPR017752">
    <property type="entry name" value="G3P_DH_GlpA_su"/>
</dbReference>
<dbReference type="PANTHER" id="PTHR11985:SF15">
    <property type="entry name" value="GLYCEROL-3-PHOSPHATE DEHYDROGENASE, MITOCHONDRIAL"/>
    <property type="match status" value="1"/>
</dbReference>
<sequence>MCVIPERMRFTMEKATVVVIGGGATGVGILRDLSMRGVDTLLVEKCDLVNGASSRYHGLLHSGGRYAVKDQEAAKECIIENQILRKIGKSCVETTGGMFVRLNIDDPDYEEAWVKGCAESGIEAKPITLEEAFRLEPLLSKNVQSAYLVPDAAIDGFRMSWQNVESAKRYGGRSLTYREVIGIEQANGELKGVKVRNTITGEEEIIECEVAINAAGGWAGKVAALAGLEVGVQPDKGTLLAFNQRITNHVVNRLHKSSDGDIFVPHGSITILGTSSMSIPDAEDTSTSRAEVENLLSIGEKTFEHLRDYRMLRAFAGSRPLYIPPGGAVGRSASRGFAIVDHEDDGLKGMFTIVGGKFTTYRLMAEKMADKVCAKLGNTEKCRTAEEPLVPEVSEEAKKAARKYFPAYGTNLAATRLGPERFAKVVKRLEEAPEKRELVCECENVTLAEFEEIAQEESCYQINDIRRRTRVGMGTCQGNFCALRSAGLFAKYGKHERAAETLTRMKEFLQGRWKGIRPVLVGRTLRETQMTRALYELSFHVNGGKKE</sequence>
<name>A0A1I0XW31_SELRU</name>
<dbReference type="EMBL" id="FNQG01000012">
    <property type="protein sequence ID" value="SEA25475.1"/>
    <property type="molecule type" value="Genomic_DNA"/>
</dbReference>
<dbReference type="GO" id="GO:0009331">
    <property type="term" value="C:glycerol-3-phosphate dehydrogenase (FAD) complex"/>
    <property type="evidence" value="ECO:0007669"/>
    <property type="project" value="InterPro"/>
</dbReference>
<keyword evidence="5" id="KW-0560">Oxidoreductase</keyword>
<dbReference type="SUPFAM" id="SSF54373">
    <property type="entry name" value="FAD-linked reductases, C-terminal domain"/>
    <property type="match status" value="1"/>
</dbReference>
<dbReference type="Gene3D" id="1.10.10.1100">
    <property type="entry name" value="BFD-like [2Fe-2S]-binding domain"/>
    <property type="match status" value="1"/>
</dbReference>
<keyword evidence="3" id="KW-0285">Flavoprotein</keyword>
<dbReference type="NCBIfam" id="NF008313">
    <property type="entry name" value="PRK11101.1"/>
    <property type="match status" value="1"/>
</dbReference>
<dbReference type="GO" id="GO:0006072">
    <property type="term" value="P:glycerol-3-phosphate metabolic process"/>
    <property type="evidence" value="ECO:0007669"/>
    <property type="project" value="InterPro"/>
</dbReference>
<evidence type="ECO:0000313" key="8">
    <source>
        <dbReference type="EMBL" id="SFB04520.1"/>
    </source>
</evidence>
<accession>A0A1I0XW31</accession>
<evidence type="ECO:0000256" key="4">
    <source>
        <dbReference type="ARBA" id="ARBA00022827"/>
    </source>
</evidence>
<dbReference type="Proteomes" id="UP000183469">
    <property type="component" value="Unassembled WGS sequence"/>
</dbReference>
<dbReference type="InterPro" id="IPR041854">
    <property type="entry name" value="BFD-like_2Fe2S-bd_dom_sf"/>
</dbReference>